<keyword evidence="1" id="KW-0808">Transferase</keyword>
<evidence type="ECO:0000313" key="1">
    <source>
        <dbReference type="EMBL" id="MFD0850698.1"/>
    </source>
</evidence>
<evidence type="ECO:0000313" key="2">
    <source>
        <dbReference type="Proteomes" id="UP001597083"/>
    </source>
</evidence>
<name>A0ABW3C9R8_9ACTN</name>
<dbReference type="GO" id="GO:0016301">
    <property type="term" value="F:kinase activity"/>
    <property type="evidence" value="ECO:0007669"/>
    <property type="project" value="UniProtKB-KW"/>
</dbReference>
<dbReference type="Proteomes" id="UP001597083">
    <property type="component" value="Unassembled WGS sequence"/>
</dbReference>
<gene>
    <name evidence="1" type="ORF">ACFQ07_00420</name>
</gene>
<keyword evidence="1" id="KW-0418">Kinase</keyword>
<protein>
    <submittedName>
        <fullName evidence="1">Two-component sensor histidine kinase</fullName>
    </submittedName>
</protein>
<feature type="non-terminal residue" evidence="1">
    <location>
        <position position="84"/>
    </location>
</feature>
<sequence>MELELALSDRTDSYPRSTLESLLESAGRLQAVLDDLLALARLQYGPEILKERVELQELVDQSVLAVSRRARFVVEGGAPVVVRG</sequence>
<accession>A0ABW3C9R8</accession>
<comment type="caution">
    <text evidence="1">The sequence shown here is derived from an EMBL/GenBank/DDBJ whole genome shotgun (WGS) entry which is preliminary data.</text>
</comment>
<proteinExistence type="predicted"/>
<keyword evidence="2" id="KW-1185">Reference proteome</keyword>
<organism evidence="1 2">
    <name type="scientific">Actinomadura adrarensis</name>
    <dbReference type="NCBI Taxonomy" id="1819600"/>
    <lineage>
        <taxon>Bacteria</taxon>
        <taxon>Bacillati</taxon>
        <taxon>Actinomycetota</taxon>
        <taxon>Actinomycetes</taxon>
        <taxon>Streptosporangiales</taxon>
        <taxon>Thermomonosporaceae</taxon>
        <taxon>Actinomadura</taxon>
    </lineage>
</organism>
<reference evidence="2" key="1">
    <citation type="journal article" date="2019" name="Int. J. Syst. Evol. Microbiol.">
        <title>The Global Catalogue of Microorganisms (GCM) 10K type strain sequencing project: providing services to taxonomists for standard genome sequencing and annotation.</title>
        <authorList>
            <consortium name="The Broad Institute Genomics Platform"/>
            <consortium name="The Broad Institute Genome Sequencing Center for Infectious Disease"/>
            <person name="Wu L."/>
            <person name="Ma J."/>
        </authorList>
    </citation>
    <scope>NUCLEOTIDE SEQUENCE [LARGE SCALE GENOMIC DNA]</scope>
    <source>
        <strain evidence="2">JCM 31696</strain>
    </source>
</reference>
<dbReference type="EMBL" id="JBHTIR010000060">
    <property type="protein sequence ID" value="MFD0850698.1"/>
    <property type="molecule type" value="Genomic_DNA"/>
</dbReference>